<proteinExistence type="predicted"/>
<feature type="compositionally biased region" description="Basic and acidic residues" evidence="1">
    <location>
        <begin position="71"/>
        <end position="83"/>
    </location>
</feature>
<reference evidence="2" key="1">
    <citation type="submission" date="2019-08" db="EMBL/GenBank/DDBJ databases">
        <authorList>
            <person name="Kucharzyk K."/>
            <person name="Murdoch R.W."/>
            <person name="Higgins S."/>
            <person name="Loffler F."/>
        </authorList>
    </citation>
    <scope>NUCLEOTIDE SEQUENCE</scope>
</reference>
<protein>
    <submittedName>
        <fullName evidence="2">Uncharacterized protein</fullName>
    </submittedName>
</protein>
<feature type="compositionally biased region" description="Basic and acidic residues" evidence="1">
    <location>
        <begin position="136"/>
        <end position="147"/>
    </location>
</feature>
<gene>
    <name evidence="2" type="ORF">SDC9_135126</name>
</gene>
<evidence type="ECO:0000313" key="2">
    <source>
        <dbReference type="EMBL" id="MPM88025.1"/>
    </source>
</evidence>
<dbReference type="EMBL" id="VSSQ01035726">
    <property type="protein sequence ID" value="MPM88025.1"/>
    <property type="molecule type" value="Genomic_DNA"/>
</dbReference>
<organism evidence="2">
    <name type="scientific">bioreactor metagenome</name>
    <dbReference type="NCBI Taxonomy" id="1076179"/>
    <lineage>
        <taxon>unclassified sequences</taxon>
        <taxon>metagenomes</taxon>
        <taxon>ecological metagenomes</taxon>
    </lineage>
</organism>
<dbReference type="AlphaFoldDB" id="A0A645DFM9"/>
<comment type="caution">
    <text evidence="2">The sequence shown here is derived from an EMBL/GenBank/DDBJ whole genome shotgun (WGS) entry which is preliminary data.</text>
</comment>
<evidence type="ECO:0000256" key="1">
    <source>
        <dbReference type="SAM" id="MobiDB-lite"/>
    </source>
</evidence>
<feature type="region of interest" description="Disordered" evidence="1">
    <location>
        <begin position="71"/>
        <end position="161"/>
    </location>
</feature>
<feature type="compositionally biased region" description="Polar residues" evidence="1">
    <location>
        <begin position="179"/>
        <end position="189"/>
    </location>
</feature>
<feature type="compositionally biased region" description="Basic and acidic residues" evidence="1">
    <location>
        <begin position="191"/>
        <end position="219"/>
    </location>
</feature>
<feature type="region of interest" description="Disordered" evidence="1">
    <location>
        <begin position="174"/>
        <end position="219"/>
    </location>
</feature>
<sequence>MLVILRPVFGPKDFGLEVLQSQNRGPSTLRSFGTTSKGRIEVLPLRGCCAIALLRTTDKGKIEVLRLAQDDKKSGHGAQDDRGLSSPGRYLGRSRPRRGGISGLRQSRIKSRSLLASLARDDRQGQNRGPSPPGMLRDRLAQDDKKPGNGPQDDSGLSSRGRFLWRRDLGHELVENQRRGPSSLRSLGTTDKGKTEVLRLAQDDKKSGHGAQDDRGMSS</sequence>
<accession>A0A645DFM9</accession>
<name>A0A645DFM9_9ZZZZ</name>